<dbReference type="InterPro" id="IPR004443">
    <property type="entry name" value="YjeF_N_dom"/>
</dbReference>
<keyword evidence="7" id="KW-0630">Potassium</keyword>
<evidence type="ECO:0000256" key="3">
    <source>
        <dbReference type="ARBA" id="ARBA00012228"/>
    </source>
</evidence>
<dbReference type="STRING" id="109895.A0A507E5L1"/>
<evidence type="ECO:0000259" key="10">
    <source>
        <dbReference type="PROSITE" id="PS51385"/>
    </source>
</evidence>
<evidence type="ECO:0000256" key="6">
    <source>
        <dbReference type="ARBA" id="ARBA00022857"/>
    </source>
</evidence>
<evidence type="ECO:0000256" key="8">
    <source>
        <dbReference type="ARBA" id="ARBA00023027"/>
    </source>
</evidence>
<evidence type="ECO:0000256" key="2">
    <source>
        <dbReference type="ARBA" id="ARBA00000909"/>
    </source>
</evidence>
<keyword evidence="12" id="KW-1185">Reference proteome</keyword>
<dbReference type="GO" id="GO:0005739">
    <property type="term" value="C:mitochondrion"/>
    <property type="evidence" value="ECO:0007669"/>
    <property type="project" value="TreeGrafter"/>
</dbReference>
<feature type="domain" description="YjeF N-terminal" evidence="10">
    <location>
        <begin position="1"/>
        <end position="170"/>
    </location>
</feature>
<keyword evidence="8" id="KW-0520">NAD</keyword>
<evidence type="ECO:0000256" key="4">
    <source>
        <dbReference type="ARBA" id="ARBA00022723"/>
    </source>
</evidence>
<keyword evidence="6" id="KW-0521">NADP</keyword>
<evidence type="ECO:0000313" key="11">
    <source>
        <dbReference type="EMBL" id="TPX59363.1"/>
    </source>
</evidence>
<reference evidence="11 12" key="1">
    <citation type="journal article" date="2019" name="Sci. Rep.">
        <title>Comparative genomics of chytrid fungi reveal insights into the obligate biotrophic and pathogenic lifestyle of Synchytrium endobioticum.</title>
        <authorList>
            <person name="van de Vossenberg B.T.L.H."/>
            <person name="Warris S."/>
            <person name="Nguyen H.D.T."/>
            <person name="van Gent-Pelzer M.P.E."/>
            <person name="Joly D.L."/>
            <person name="van de Geest H.C."/>
            <person name="Bonants P.J.M."/>
            <person name="Smith D.S."/>
            <person name="Levesque C.A."/>
            <person name="van der Lee T.A.J."/>
        </authorList>
    </citation>
    <scope>NUCLEOTIDE SEQUENCE [LARGE SCALE GENOMIC DNA]</scope>
    <source>
        <strain evidence="11 12">CBS 809.83</strain>
    </source>
</reference>
<dbReference type="PANTHER" id="PTHR13232">
    <property type="entry name" value="NAD(P)H-HYDRATE EPIMERASE"/>
    <property type="match status" value="1"/>
</dbReference>
<dbReference type="EMBL" id="QEAQ01000026">
    <property type="protein sequence ID" value="TPX59363.1"/>
    <property type="molecule type" value="Genomic_DNA"/>
</dbReference>
<evidence type="ECO:0000313" key="12">
    <source>
        <dbReference type="Proteomes" id="UP000318582"/>
    </source>
</evidence>
<dbReference type="Proteomes" id="UP000318582">
    <property type="component" value="Unassembled WGS sequence"/>
</dbReference>
<dbReference type="SUPFAM" id="SSF64153">
    <property type="entry name" value="YjeF N-terminal domain-like"/>
    <property type="match status" value="1"/>
</dbReference>
<evidence type="ECO:0000256" key="5">
    <source>
        <dbReference type="ARBA" id="ARBA00022741"/>
    </source>
</evidence>
<gene>
    <name evidence="11" type="ORF">PhCBS80983_g02549</name>
</gene>
<dbReference type="NCBIfam" id="TIGR00197">
    <property type="entry name" value="yjeF_nterm"/>
    <property type="match status" value="1"/>
</dbReference>
<comment type="catalytic activity">
    <reaction evidence="1">
        <text>(6R)-NADHX = (6S)-NADHX</text>
        <dbReference type="Rhea" id="RHEA:32215"/>
        <dbReference type="ChEBI" id="CHEBI:64074"/>
        <dbReference type="ChEBI" id="CHEBI:64075"/>
        <dbReference type="EC" id="5.1.99.6"/>
    </reaction>
</comment>
<keyword evidence="9" id="KW-0413">Isomerase</keyword>
<dbReference type="GO" id="GO:0000166">
    <property type="term" value="F:nucleotide binding"/>
    <property type="evidence" value="ECO:0007669"/>
    <property type="project" value="UniProtKB-KW"/>
</dbReference>
<comment type="caution">
    <text evidence="11">The sequence shown here is derived from an EMBL/GenBank/DDBJ whole genome shotgun (WGS) entry which is preliminary data.</text>
</comment>
<evidence type="ECO:0000256" key="1">
    <source>
        <dbReference type="ARBA" id="ARBA00000013"/>
    </source>
</evidence>
<dbReference type="InterPro" id="IPR032976">
    <property type="entry name" value="YJEFN_prot_NAXE-like"/>
</dbReference>
<protein>
    <recommendedName>
        <fullName evidence="3">NAD(P)H-hydrate epimerase</fullName>
        <ecNumber evidence="3">5.1.99.6</ecNumber>
    </recommendedName>
</protein>
<organism evidence="11 12">
    <name type="scientific">Powellomyces hirtus</name>
    <dbReference type="NCBI Taxonomy" id="109895"/>
    <lineage>
        <taxon>Eukaryota</taxon>
        <taxon>Fungi</taxon>
        <taxon>Fungi incertae sedis</taxon>
        <taxon>Chytridiomycota</taxon>
        <taxon>Chytridiomycota incertae sedis</taxon>
        <taxon>Chytridiomycetes</taxon>
        <taxon>Spizellomycetales</taxon>
        <taxon>Powellomycetaceae</taxon>
        <taxon>Powellomyces</taxon>
    </lineage>
</organism>
<dbReference type="PANTHER" id="PTHR13232:SF10">
    <property type="entry name" value="NAD(P)H-HYDRATE EPIMERASE"/>
    <property type="match status" value="1"/>
</dbReference>
<dbReference type="GO" id="GO:0046872">
    <property type="term" value="F:metal ion binding"/>
    <property type="evidence" value="ECO:0007669"/>
    <property type="project" value="UniProtKB-KW"/>
</dbReference>
<dbReference type="PROSITE" id="PS51385">
    <property type="entry name" value="YJEF_N"/>
    <property type="match status" value="1"/>
</dbReference>
<dbReference type="Pfam" id="PF03853">
    <property type="entry name" value="YjeF_N"/>
    <property type="match status" value="1"/>
</dbReference>
<keyword evidence="4" id="KW-0479">Metal-binding</keyword>
<comment type="catalytic activity">
    <reaction evidence="2">
        <text>(6R)-NADPHX = (6S)-NADPHX</text>
        <dbReference type="Rhea" id="RHEA:32227"/>
        <dbReference type="ChEBI" id="CHEBI:64076"/>
        <dbReference type="ChEBI" id="CHEBI:64077"/>
        <dbReference type="EC" id="5.1.99.6"/>
    </reaction>
</comment>
<name>A0A507E5L1_9FUNG</name>
<evidence type="ECO:0000256" key="7">
    <source>
        <dbReference type="ARBA" id="ARBA00022958"/>
    </source>
</evidence>
<dbReference type="GO" id="GO:0052856">
    <property type="term" value="F:NAD(P)HX epimerase activity"/>
    <property type="evidence" value="ECO:0007669"/>
    <property type="project" value="UniProtKB-EC"/>
</dbReference>
<proteinExistence type="predicted"/>
<evidence type="ECO:0000256" key="9">
    <source>
        <dbReference type="ARBA" id="ARBA00023235"/>
    </source>
</evidence>
<keyword evidence="5" id="KW-0547">Nucleotide-binding</keyword>
<dbReference type="EC" id="5.1.99.6" evidence="3"/>
<dbReference type="Gene3D" id="3.40.50.10260">
    <property type="entry name" value="YjeF N-terminal domain"/>
    <property type="match status" value="1"/>
</dbReference>
<accession>A0A507E5L1</accession>
<sequence length="190" mass="20608">MTNGNNDTEALQSVGPGNNGGDGLVAARHLFHFGYNVVVYYPKKTDKPIYQNLQKQLHALHISFVDDFTGALSKADVVIDAIFGFGFNGNVRAPFDTVLDVLKNVKIPIAAVDIPSGWSVEKGDPGNGIKPDLLVSLSAPKRGVEKYTGKHFLGGRFVPPDLADEMGFNTPWKSHGGTEQCVDISQWLKL</sequence>
<dbReference type="AlphaFoldDB" id="A0A507E5L1"/>
<dbReference type="InterPro" id="IPR036652">
    <property type="entry name" value="YjeF_N_dom_sf"/>
</dbReference>